<gene>
    <name evidence="1" type="ORF">ATZ35_04525</name>
</gene>
<name>A0A0U2VSZ6_9ENTE</name>
<dbReference type="AlphaFoldDB" id="A0A0U2VSZ6"/>
<organism evidence="1 2">
    <name type="scientific">Enterococcus rotai</name>
    <dbReference type="NCBI Taxonomy" id="118060"/>
    <lineage>
        <taxon>Bacteria</taxon>
        <taxon>Bacillati</taxon>
        <taxon>Bacillota</taxon>
        <taxon>Bacilli</taxon>
        <taxon>Lactobacillales</taxon>
        <taxon>Enterococcaceae</taxon>
        <taxon>Enterococcus</taxon>
    </lineage>
</organism>
<dbReference type="STRING" id="118060.ATZ35_04525"/>
<dbReference type="Proteomes" id="UP000067523">
    <property type="component" value="Chromosome"/>
</dbReference>
<proteinExistence type="predicted"/>
<keyword evidence="2" id="KW-1185">Reference proteome</keyword>
<evidence type="ECO:0000313" key="1">
    <source>
        <dbReference type="EMBL" id="ALS36452.1"/>
    </source>
</evidence>
<protein>
    <recommendedName>
        <fullName evidence="3">WxL domain-containing protein</fullName>
    </recommendedName>
</protein>
<evidence type="ECO:0008006" key="3">
    <source>
        <dbReference type="Google" id="ProtNLM"/>
    </source>
</evidence>
<reference evidence="2" key="1">
    <citation type="submission" date="2015-12" db="EMBL/GenBank/DDBJ databases">
        <authorList>
            <person name="Lauer A."/>
            <person name="Humrighouse B."/>
            <person name="Loparev V."/>
            <person name="Shewmaker P.L."/>
            <person name="Whitney A.M."/>
            <person name="McLaughlin R.W."/>
        </authorList>
    </citation>
    <scope>NUCLEOTIDE SEQUENCE [LARGE SCALE GENOMIC DNA]</scope>
    <source>
        <strain evidence="2">LMG 26678</strain>
    </source>
</reference>
<accession>A0A0U2VSZ6</accession>
<evidence type="ECO:0000313" key="2">
    <source>
        <dbReference type="Proteomes" id="UP000067523"/>
    </source>
</evidence>
<sequence length="1241" mass="137696">MAKIQIIASMNRLLMKSSKKGDGNKMAKKSWLKVIFTLMGLIVVGISNKKFDPIIAQTYQANTINNLAIRALDPVKNDAGLQATSKPLILKKKAAFPDLNTEIDRNLLFSELIIPTPQEGALYEYVNSDSEKISPSSAETGFQLIYVKVTENHGQTSILVPIPVSITDTDTTLLLNNRVAVQTSTTDGKIIMYPSDIQNKTTEQLQESVKASAKIKTWDTQTGEDIPLSVASTTINTNSIGLYKAIFEITVESGGEKQQTTFQKDVLVFGANIKTTNYFTVAQNKELTMGTNATTFFSTYQTVSSTTASDATYEWVADQAGNSTEPANKYDSSNPGLKWGFIKMTDKTNPTVSTVIPIPITVTAENQVLILSSKVGLGYSLPVLNVSEIKGKTPNQITEIVTQKLAINAWDLMTGEAITADVANSTIDQNSRGTKDITITIRKLEEALTYKLSIWIVPDEVFDNDSSEGWQDIPLNSTNGVITNPINGSKMGFPNRGLIDYIWNKTNTGFIIVDKNNQGYTANNDRVVDLPYVNYRKLYQGGNSNITNGLGAYGPEDNFKNKIYLRKGNSLKQIIYDETNQIVYVYKLSLKRNLNFSVVLEMYNLSTETKTFGMLEMAKTNYYSDILSFYALGNARGFYSIPQKNYRLTFKFKDYMGNWLSDLRMFGTPAYRGMITQNGYNTFGDNMKNIGVTNTEKGKSLNSYWESKMYQLGAPHKQIAQDNSLKVGYEIFVGEDIPYMNILANPEILDVYSDDEVIVDYKLSKIPSTNDHGTVYMTYPNGEEVKQPFVANELKEFNGVFTIPKSKLPDLQSNDGVSPLEYTASLIAVSETDGPMKSLSSQEDYTFKVRMYKFGGEPIAQIVKKDSVWSKTADALIKDPVVLPGHTPKFEYVNKEKPIDTSKVGFQYTDVRMTDENDPTRTTIIKVPVMIVKGAIPTTGLLLGAYDIATPKSEVADLTDTELNEFILKKSEAVAWDVTTGLSKDVELSVIESSLVNDPEISKTYIAKIQAKKGTLVTTATIEINFGAKLTVNFLDENGNALKAAYTGFEGIGESVDLSKMTEITDILTKLKNDNYELVKKPEESFTMLKDDKSVAYQFNGALTLLSAPSSLEFETKKATIDAVKFTDPKLIGKPLVVSDTRADKLKWVLKAKIDQPLTSLEDERVKMPNSVKYQYNEDELTLTDENVIIFEHLNTASGNIDVTKEHWSRGDGFILDLAPGAIKALGKYQAKITITLENAK</sequence>
<dbReference type="KEGG" id="erx:ATZ35_04525"/>
<dbReference type="EMBL" id="CP013655">
    <property type="protein sequence ID" value="ALS36452.1"/>
    <property type="molecule type" value="Genomic_DNA"/>
</dbReference>